<evidence type="ECO:0000256" key="13">
    <source>
        <dbReference type="RuleBase" id="RU004175"/>
    </source>
</evidence>
<sequence length="428" mass="46691">MYKLKEAKLASQKAKFEDVETRNTVTKIIDQVRTNGDKALFELTQSLDNCSLSKLEVSQEYMKQCYDNLTDKTKEALNFAKDQIEFFASQQLAGFKEIECENIPGVKLGYKIKPISSCGCYVPAGRYPLPSSALMSIVPARVAGVERIVAIAPPVRKYGGIHPELLAAMYLAGVDEVYIVGGAHGIAALALGTETISKVDFIVGPGNKYVTEAKRQLNGIVGIDQLAGPSEVLIIADNTASSTNVAADLLAQAEHDPDAVCVLVTTSEQLAKEVNQEIHRQLDELLTWETAAKSWEDYGEIILVDNLDQAIEISDQMAPEHLQLMTDNNSNIMEMVNHYGSLFVGEWASVAFGDYVSGTNHILPTGNSARFSSGLSVGKFLKMSSYQVLTETGAHELSDKCMHLAELEGLEAHKKSAELRADNNNPKD</sequence>
<keyword evidence="8" id="KW-0520">NAD</keyword>
<protein>
    <recommendedName>
        <fullName evidence="3 8">Histidinol dehydrogenase</fullName>
        <shortName evidence="8">HDH</shortName>
        <ecNumber evidence="3 8">1.1.1.23</ecNumber>
    </recommendedName>
</protein>
<dbReference type="KEGG" id="nth:Nther_1898"/>
<dbReference type="RefSeq" id="WP_012448333.1">
    <property type="nucleotide sequence ID" value="NC_010718.1"/>
</dbReference>
<feature type="binding site" evidence="8 12">
    <location>
        <position position="354"/>
    </location>
    <ligand>
        <name>Zn(2+)</name>
        <dbReference type="ChEBI" id="CHEBI:29105"/>
    </ligand>
</feature>
<dbReference type="GO" id="GO:0051287">
    <property type="term" value="F:NAD binding"/>
    <property type="evidence" value="ECO:0007669"/>
    <property type="project" value="InterPro"/>
</dbReference>
<dbReference type="EC" id="1.1.1.23" evidence="3 8"/>
<keyword evidence="8" id="KW-0368">Histidine biosynthesis</keyword>
<feature type="binding site" evidence="8 12">
    <location>
        <position position="252"/>
    </location>
    <ligand>
        <name>Zn(2+)</name>
        <dbReference type="ChEBI" id="CHEBI:29105"/>
    </ligand>
</feature>
<feature type="binding site" evidence="8 12">
    <location>
        <position position="413"/>
    </location>
    <ligand>
        <name>Zn(2+)</name>
        <dbReference type="ChEBI" id="CHEBI:29105"/>
    </ligand>
</feature>
<comment type="similarity">
    <text evidence="2 8 9 13">Belongs to the histidinol dehydrogenase family.</text>
</comment>
<dbReference type="SUPFAM" id="SSF53720">
    <property type="entry name" value="ALDH-like"/>
    <property type="match status" value="1"/>
</dbReference>
<evidence type="ECO:0000256" key="8">
    <source>
        <dbReference type="HAMAP-Rule" id="MF_01024"/>
    </source>
</evidence>
<dbReference type="HAMAP" id="MF_01024">
    <property type="entry name" value="HisD"/>
    <property type="match status" value="1"/>
</dbReference>
<proteinExistence type="inferred from homology"/>
<dbReference type="InParanoid" id="B2A652"/>
<dbReference type="GO" id="GO:0008270">
    <property type="term" value="F:zinc ion binding"/>
    <property type="evidence" value="ECO:0007669"/>
    <property type="project" value="UniProtKB-UniRule"/>
</dbReference>
<dbReference type="OrthoDB" id="9805269at2"/>
<feature type="binding site" evidence="8 11">
    <location>
        <position position="255"/>
    </location>
    <ligand>
        <name>substrate</name>
    </ligand>
</feature>
<dbReference type="InterPro" id="IPR012131">
    <property type="entry name" value="Hstdl_DH"/>
</dbReference>
<dbReference type="GO" id="GO:0000105">
    <property type="term" value="P:L-histidine biosynthetic process"/>
    <property type="evidence" value="ECO:0007669"/>
    <property type="project" value="UniProtKB-UniRule"/>
</dbReference>
<dbReference type="InterPro" id="IPR016161">
    <property type="entry name" value="Ald_DH/histidinol_DH"/>
</dbReference>
<comment type="caution">
    <text evidence="8">Lacks conserved residue(s) required for the propagation of feature annotation.</text>
</comment>
<evidence type="ECO:0000256" key="11">
    <source>
        <dbReference type="PIRSR" id="PIRSR000099-3"/>
    </source>
</evidence>
<dbReference type="PIRSF" id="PIRSF000099">
    <property type="entry name" value="Histidinol_dh"/>
    <property type="match status" value="1"/>
</dbReference>
<dbReference type="STRING" id="457570.Nther_1898"/>
<dbReference type="Gene3D" id="3.40.50.1980">
    <property type="entry name" value="Nitrogenase molybdenum iron protein domain"/>
    <property type="match status" value="2"/>
</dbReference>
<feature type="binding site" evidence="8 11">
    <location>
        <position position="413"/>
    </location>
    <ligand>
        <name>substrate</name>
    </ligand>
</feature>
<dbReference type="PANTHER" id="PTHR21256:SF2">
    <property type="entry name" value="HISTIDINE BIOSYNTHESIS TRIFUNCTIONAL PROTEIN"/>
    <property type="match status" value="1"/>
</dbReference>
<evidence type="ECO:0000256" key="6">
    <source>
        <dbReference type="ARBA" id="ARBA00023002"/>
    </source>
</evidence>
<feature type="binding site" evidence="8 11">
    <location>
        <position position="252"/>
    </location>
    <ligand>
        <name>substrate</name>
    </ligand>
</feature>
<dbReference type="PRINTS" id="PR00083">
    <property type="entry name" value="HOLDHDRGNASE"/>
</dbReference>
<dbReference type="CDD" id="cd06572">
    <property type="entry name" value="Histidinol_dh"/>
    <property type="match status" value="1"/>
</dbReference>
<dbReference type="PROSITE" id="PS00611">
    <property type="entry name" value="HISOL_DEHYDROGENASE"/>
    <property type="match status" value="1"/>
</dbReference>
<evidence type="ECO:0000256" key="3">
    <source>
        <dbReference type="ARBA" id="ARBA00012965"/>
    </source>
</evidence>
<accession>B2A652</accession>
<comment type="pathway">
    <text evidence="8">Amino-acid biosynthesis; L-histidine biosynthesis; L-histidine from 5-phospho-alpha-D-ribose 1-diphosphate: step 9/9.</text>
</comment>
<dbReference type="Gene3D" id="1.20.5.1300">
    <property type="match status" value="1"/>
</dbReference>
<evidence type="ECO:0000256" key="4">
    <source>
        <dbReference type="ARBA" id="ARBA00022723"/>
    </source>
</evidence>
<comment type="catalytic activity">
    <reaction evidence="7 8">
        <text>L-histidinol + 2 NAD(+) + H2O = L-histidine + 2 NADH + 3 H(+)</text>
        <dbReference type="Rhea" id="RHEA:20641"/>
        <dbReference type="ChEBI" id="CHEBI:15377"/>
        <dbReference type="ChEBI" id="CHEBI:15378"/>
        <dbReference type="ChEBI" id="CHEBI:57540"/>
        <dbReference type="ChEBI" id="CHEBI:57595"/>
        <dbReference type="ChEBI" id="CHEBI:57699"/>
        <dbReference type="ChEBI" id="CHEBI:57945"/>
        <dbReference type="EC" id="1.1.1.23"/>
    </reaction>
</comment>
<organism evidence="14 15">
    <name type="scientific">Natranaerobius thermophilus (strain ATCC BAA-1301 / DSM 18059 / JW/NM-WN-LF)</name>
    <dbReference type="NCBI Taxonomy" id="457570"/>
    <lineage>
        <taxon>Bacteria</taxon>
        <taxon>Bacillati</taxon>
        <taxon>Bacillota</taxon>
        <taxon>Clostridia</taxon>
        <taxon>Natranaerobiales</taxon>
        <taxon>Natranaerobiaceae</taxon>
        <taxon>Natranaerobius</taxon>
    </lineage>
</organism>
<dbReference type="UniPathway" id="UPA00031">
    <property type="reaction ID" value="UER00014"/>
</dbReference>
<reference evidence="14 15" key="2">
    <citation type="journal article" date="2011" name="J. Bacteriol.">
        <title>Complete genome sequence of the anaerobic, halophilic alkalithermophile Natranaerobius thermophilus JW/NM-WN-LF.</title>
        <authorList>
            <person name="Zhao B."/>
            <person name="Mesbah N.M."/>
            <person name="Dalin E."/>
            <person name="Goodwin L."/>
            <person name="Nolan M."/>
            <person name="Pitluck S."/>
            <person name="Chertkov O."/>
            <person name="Brettin T.S."/>
            <person name="Han J."/>
            <person name="Larimer F.W."/>
            <person name="Land M.L."/>
            <person name="Hauser L."/>
            <person name="Kyrpides N."/>
            <person name="Wiegel J."/>
        </authorList>
    </citation>
    <scope>NUCLEOTIDE SEQUENCE [LARGE SCALE GENOMIC DNA]</scope>
    <source>
        <strain evidence="15">ATCC BAA-1301 / DSM 18059 / JW/NM-WN-LF</strain>
    </source>
</reference>
<evidence type="ECO:0000256" key="9">
    <source>
        <dbReference type="PIRNR" id="PIRNR000099"/>
    </source>
</evidence>
<feature type="binding site" evidence="8 11">
    <location>
        <position position="408"/>
    </location>
    <ligand>
        <name>substrate</name>
    </ligand>
</feature>
<dbReference type="HOGENOM" id="CLU_006732_3_0_9"/>
<dbReference type="eggNOG" id="COG0141">
    <property type="taxonomic scope" value="Bacteria"/>
</dbReference>
<dbReference type="NCBIfam" id="TIGR00069">
    <property type="entry name" value="hisD"/>
    <property type="match status" value="1"/>
</dbReference>
<gene>
    <name evidence="8" type="primary">hisD</name>
    <name evidence="14" type="ordered locus">Nther_1898</name>
</gene>
<feature type="binding site" evidence="8 12">
    <location>
        <position position="255"/>
    </location>
    <ligand>
        <name>Zn(2+)</name>
        <dbReference type="ChEBI" id="CHEBI:29105"/>
    </ligand>
</feature>
<dbReference type="PANTHER" id="PTHR21256">
    <property type="entry name" value="HISTIDINOL DEHYDROGENASE HDH"/>
    <property type="match status" value="1"/>
</dbReference>
<evidence type="ECO:0000256" key="7">
    <source>
        <dbReference type="ARBA" id="ARBA00049489"/>
    </source>
</evidence>
<dbReference type="EMBL" id="CP001034">
    <property type="protein sequence ID" value="ACB85469.1"/>
    <property type="molecule type" value="Genomic_DNA"/>
</dbReference>
<keyword evidence="8" id="KW-0028">Amino-acid biosynthesis</keyword>
<evidence type="ECO:0000256" key="2">
    <source>
        <dbReference type="ARBA" id="ARBA00010178"/>
    </source>
</evidence>
<dbReference type="FunCoup" id="B2A652">
    <property type="interactions" value="425"/>
</dbReference>
<dbReference type="GO" id="GO:0004399">
    <property type="term" value="F:histidinol dehydrogenase activity"/>
    <property type="evidence" value="ECO:0007669"/>
    <property type="project" value="UniProtKB-UniRule"/>
</dbReference>
<evidence type="ECO:0000313" key="14">
    <source>
        <dbReference type="EMBL" id="ACB85469.1"/>
    </source>
</evidence>
<dbReference type="InterPro" id="IPR001692">
    <property type="entry name" value="Histidinol_DH_CS"/>
</dbReference>
<dbReference type="InterPro" id="IPR022695">
    <property type="entry name" value="Histidinol_DH_monofunct"/>
</dbReference>
<keyword evidence="15" id="KW-1185">Reference proteome</keyword>
<reference evidence="14 15" key="1">
    <citation type="submission" date="2008-04" db="EMBL/GenBank/DDBJ databases">
        <title>Complete sequence of chromosome of Natranaerobius thermophilus JW/NM-WN-LF.</title>
        <authorList>
            <consortium name="US DOE Joint Genome Institute"/>
            <person name="Copeland A."/>
            <person name="Lucas S."/>
            <person name="Lapidus A."/>
            <person name="Glavina del Rio T."/>
            <person name="Dalin E."/>
            <person name="Tice H."/>
            <person name="Bruce D."/>
            <person name="Goodwin L."/>
            <person name="Pitluck S."/>
            <person name="Chertkov O."/>
            <person name="Brettin T."/>
            <person name="Detter J.C."/>
            <person name="Han C."/>
            <person name="Kuske C.R."/>
            <person name="Schmutz J."/>
            <person name="Larimer F."/>
            <person name="Land M."/>
            <person name="Hauser L."/>
            <person name="Kyrpides N."/>
            <person name="Lykidis A."/>
            <person name="Mesbah N.M."/>
            <person name="Wiegel J."/>
        </authorList>
    </citation>
    <scope>NUCLEOTIDE SEQUENCE [LARGE SCALE GENOMIC DNA]</scope>
    <source>
        <strain evidence="15">ATCC BAA-1301 / DSM 18059 / JW/NM-WN-LF</strain>
    </source>
</reference>
<keyword evidence="5 8" id="KW-0862">Zinc</keyword>
<evidence type="ECO:0000256" key="10">
    <source>
        <dbReference type="PIRSR" id="PIRSR000099-1"/>
    </source>
</evidence>
<feature type="binding site" evidence="8 11">
    <location>
        <position position="230"/>
    </location>
    <ligand>
        <name>substrate</name>
    </ligand>
</feature>
<dbReference type="Proteomes" id="UP000001683">
    <property type="component" value="Chromosome"/>
</dbReference>
<keyword evidence="4 8" id="KW-0479">Metal-binding</keyword>
<comment type="cofactor">
    <cofactor evidence="8 12">
        <name>Zn(2+)</name>
        <dbReference type="ChEBI" id="CHEBI:29105"/>
    </cofactor>
    <text evidence="8 12">Binds 1 zinc ion per subunit.</text>
</comment>
<evidence type="ECO:0000256" key="5">
    <source>
        <dbReference type="ARBA" id="ARBA00022833"/>
    </source>
</evidence>
<dbReference type="FunFam" id="3.40.50.1980:FF:000001">
    <property type="entry name" value="Histidinol dehydrogenase"/>
    <property type="match status" value="1"/>
</dbReference>
<dbReference type="Pfam" id="PF00815">
    <property type="entry name" value="Histidinol_dh"/>
    <property type="match status" value="1"/>
</dbReference>
<keyword evidence="6 8" id="KW-0560">Oxidoreductase</keyword>
<feature type="binding site" evidence="8 11">
    <location>
        <position position="354"/>
    </location>
    <ligand>
        <name>substrate</name>
    </ligand>
</feature>
<feature type="active site" description="Proton acceptor" evidence="8 10">
    <location>
        <position position="321"/>
    </location>
</feature>
<evidence type="ECO:0000256" key="1">
    <source>
        <dbReference type="ARBA" id="ARBA00003850"/>
    </source>
</evidence>
<dbReference type="AlphaFoldDB" id="B2A652"/>
<feature type="active site" description="Proton acceptor" evidence="8 10">
    <location>
        <position position="320"/>
    </location>
</feature>
<dbReference type="GO" id="GO:0005737">
    <property type="term" value="C:cytoplasm"/>
    <property type="evidence" value="ECO:0007669"/>
    <property type="project" value="TreeGrafter"/>
</dbReference>
<dbReference type="FunFam" id="3.40.50.1980:FF:000026">
    <property type="entry name" value="Histidinol dehydrogenase"/>
    <property type="match status" value="1"/>
</dbReference>
<evidence type="ECO:0000256" key="12">
    <source>
        <dbReference type="PIRSR" id="PIRSR000099-4"/>
    </source>
</evidence>
<evidence type="ECO:0000313" key="15">
    <source>
        <dbReference type="Proteomes" id="UP000001683"/>
    </source>
</evidence>
<comment type="function">
    <text evidence="1 8">Catalyzes the sequential NAD-dependent oxidations of L-histidinol to L-histidinaldehyde and then to L-histidine.</text>
</comment>
<feature type="binding site" evidence="8 11">
    <location>
        <position position="321"/>
    </location>
    <ligand>
        <name>substrate</name>
    </ligand>
</feature>
<name>B2A652_NATTJ</name>